<organism evidence="1 2">
    <name type="scientific">Lecanicillium saksenae</name>
    <dbReference type="NCBI Taxonomy" id="468837"/>
    <lineage>
        <taxon>Eukaryota</taxon>
        <taxon>Fungi</taxon>
        <taxon>Dikarya</taxon>
        <taxon>Ascomycota</taxon>
        <taxon>Pezizomycotina</taxon>
        <taxon>Sordariomycetes</taxon>
        <taxon>Hypocreomycetidae</taxon>
        <taxon>Hypocreales</taxon>
        <taxon>Cordycipitaceae</taxon>
        <taxon>Lecanicillium</taxon>
    </lineage>
</organism>
<reference evidence="1" key="1">
    <citation type="submission" date="2022-07" db="EMBL/GenBank/DDBJ databases">
        <title>Genome Sequence of Lecanicillium saksenae.</title>
        <authorList>
            <person name="Buettner E."/>
        </authorList>
    </citation>
    <scope>NUCLEOTIDE SEQUENCE</scope>
    <source>
        <strain evidence="1">VT-O1</strain>
    </source>
</reference>
<evidence type="ECO:0000313" key="1">
    <source>
        <dbReference type="EMBL" id="KAJ3491078.1"/>
    </source>
</evidence>
<dbReference type="EMBL" id="JANAKD010000661">
    <property type="protein sequence ID" value="KAJ3491078.1"/>
    <property type="molecule type" value="Genomic_DNA"/>
</dbReference>
<keyword evidence="2" id="KW-1185">Reference proteome</keyword>
<evidence type="ECO:0000313" key="2">
    <source>
        <dbReference type="Proteomes" id="UP001148737"/>
    </source>
</evidence>
<name>A0ACC1QSZ4_9HYPO</name>
<dbReference type="Proteomes" id="UP001148737">
    <property type="component" value="Unassembled WGS sequence"/>
</dbReference>
<comment type="caution">
    <text evidence="1">The sequence shown here is derived from an EMBL/GenBank/DDBJ whole genome shotgun (WGS) entry which is preliminary data.</text>
</comment>
<protein>
    <submittedName>
        <fullName evidence="1">Uncharacterized protein</fullName>
    </submittedName>
</protein>
<accession>A0ACC1QSZ4</accession>
<gene>
    <name evidence="1" type="ORF">NLG97_g5665</name>
</gene>
<sequence>MNNPPPNAAYATTSNFDSASIPSEDKTIMSTENIYFPCMNAQEESEFANICPAPSSNYDDVNDGLRSNDLLSQPFGNYDTDWDSFLNEFTTDTGIEAPSSFNTSLQSASPALSTSLHHTPTPDTQVSGGCTSINVPLEGFSNTGAAPEAVMETSTPGGDPQQQMGNAPDTTADDSQQRFASAEPYLATAVDQAALIAAGAKVYTAASLGLPPSEPVLAMNTSPRHRVFRMPVDIGPGGKTRYLEPHEIAQYANPDIVKPNIILPPELERYMYYPPGQGPSQQRQQPQQMPQRPQQFSQAMPEQLSQQMQEQIQGQNPQMNKPLLRQQTQNIASLQQPYTQRYLQQTQRVQQLQQPRYQVGAQSPTNQHLQGHNVPMLQSPQRPPHFQSQQNTANSQQLAHQHFLPQDLPLQNVNSLQSGREVPRSVPQQVRQFRQPSGGQMNPQTYTAMQNKNLELCYTANGYQPPSNRAERPHDINSNEWIRNRDFRPMWNVGDIYTDWLDPGSKTIEPHMKTVMKKDIKLGLSSQDAAKAAITDGFVRGAAWAAKMFLTQMEREMKEQGTMMGFRPHKKVKKPEMERSMVDHIVKTTTPSIHGAQAANVIAWAYDEFYPGVFCQEGSNGKPRSPHEIFQAWKNIQTTVSREQLSPVLFDTSTGLTVMTDMKPTRPPVATVKSFVAPIGQQPAIRIAQFPVIGSKNVQALPTGGQSFFTSPEVPATMAMQQMKRVDSTATASKPKPQGTKTAPKTAEQKKETRNRKADEKIGWTLTGQARLIEVDGIKCTSYQCSDRECRILDGQRLEDAKERTLKLQRKQRGAKAMADAAGISVQTPVAKEVPCMAAQTGAEIQSSGQVSASIGHIPLLPAPSPTANISGVQGESNSETRKRRAPDEASLPGTRKRVPKVTQERSPGLYLNKDMSH</sequence>
<proteinExistence type="predicted"/>